<organism evidence="1 2">
    <name type="scientific">Vespula maculifrons</name>
    <name type="common">Eastern yellow jacket</name>
    <name type="synonym">Wasp</name>
    <dbReference type="NCBI Taxonomy" id="7453"/>
    <lineage>
        <taxon>Eukaryota</taxon>
        <taxon>Metazoa</taxon>
        <taxon>Ecdysozoa</taxon>
        <taxon>Arthropoda</taxon>
        <taxon>Hexapoda</taxon>
        <taxon>Insecta</taxon>
        <taxon>Pterygota</taxon>
        <taxon>Neoptera</taxon>
        <taxon>Endopterygota</taxon>
        <taxon>Hymenoptera</taxon>
        <taxon>Apocrita</taxon>
        <taxon>Aculeata</taxon>
        <taxon>Vespoidea</taxon>
        <taxon>Vespidae</taxon>
        <taxon>Vespinae</taxon>
        <taxon>Vespula</taxon>
    </lineage>
</organism>
<evidence type="ECO:0000313" key="1">
    <source>
        <dbReference type="EMBL" id="KAL2742189.1"/>
    </source>
</evidence>
<sequence>MLLLSKLKTYFHKLRIFRRYNLDFISIFFVSLSSKSTTKVENLILYLNIKQTYVIVVDHPNYLINRATLIMILFSVKMQLIKSFVLKFEINAKV</sequence>
<reference evidence="1 2" key="1">
    <citation type="journal article" date="2024" name="Ann. Entomol. Soc. Am.">
        <title>Genomic analyses of the southern and eastern yellowjacket wasps (Hymenoptera: Vespidae) reveal evolutionary signatures of social life.</title>
        <authorList>
            <person name="Catto M.A."/>
            <person name="Caine P.B."/>
            <person name="Orr S.E."/>
            <person name="Hunt B.G."/>
            <person name="Goodisman M.A.D."/>
        </authorList>
    </citation>
    <scope>NUCLEOTIDE SEQUENCE [LARGE SCALE GENOMIC DNA]</scope>
    <source>
        <strain evidence="1">232</strain>
        <tissue evidence="1">Head and thorax</tissue>
    </source>
</reference>
<accession>A0ABD2CB50</accession>
<dbReference type="Proteomes" id="UP001607303">
    <property type="component" value="Unassembled WGS sequence"/>
</dbReference>
<dbReference type="EMBL" id="JAYRBN010000058">
    <property type="protein sequence ID" value="KAL2742189.1"/>
    <property type="molecule type" value="Genomic_DNA"/>
</dbReference>
<name>A0ABD2CB50_VESMC</name>
<proteinExistence type="predicted"/>
<comment type="caution">
    <text evidence="1">The sequence shown here is derived from an EMBL/GenBank/DDBJ whole genome shotgun (WGS) entry which is preliminary data.</text>
</comment>
<evidence type="ECO:0000313" key="2">
    <source>
        <dbReference type="Proteomes" id="UP001607303"/>
    </source>
</evidence>
<keyword evidence="2" id="KW-1185">Reference proteome</keyword>
<gene>
    <name evidence="1" type="ORF">V1477_009818</name>
</gene>
<protein>
    <submittedName>
        <fullName evidence="1">Uncharacterized protein</fullName>
    </submittedName>
</protein>
<dbReference type="AlphaFoldDB" id="A0ABD2CB50"/>